<evidence type="ECO:0000313" key="3">
    <source>
        <dbReference type="WBParaSite" id="GPUH_0002440401-mRNA-1"/>
    </source>
</evidence>
<accession>A0A183ETT3</accession>
<evidence type="ECO:0000313" key="1">
    <source>
        <dbReference type="EMBL" id="VDN42755.1"/>
    </source>
</evidence>
<organism evidence="3">
    <name type="scientific">Gongylonema pulchrum</name>
    <dbReference type="NCBI Taxonomy" id="637853"/>
    <lineage>
        <taxon>Eukaryota</taxon>
        <taxon>Metazoa</taxon>
        <taxon>Ecdysozoa</taxon>
        <taxon>Nematoda</taxon>
        <taxon>Chromadorea</taxon>
        <taxon>Rhabditida</taxon>
        <taxon>Spirurina</taxon>
        <taxon>Spiruromorpha</taxon>
        <taxon>Spiruroidea</taxon>
        <taxon>Gongylonematidae</taxon>
        <taxon>Gongylonema</taxon>
    </lineage>
</organism>
<dbReference type="EMBL" id="UYRT01100943">
    <property type="protein sequence ID" value="VDN42755.1"/>
    <property type="molecule type" value="Genomic_DNA"/>
</dbReference>
<reference evidence="3" key="1">
    <citation type="submission" date="2016-06" db="UniProtKB">
        <authorList>
            <consortium name="WormBaseParasite"/>
        </authorList>
    </citation>
    <scope>IDENTIFICATION</scope>
</reference>
<sequence length="29" mass="3391">MVEVISKKNEAIEFKTLPVESIKNLKVRF</sequence>
<evidence type="ECO:0000313" key="2">
    <source>
        <dbReference type="Proteomes" id="UP000271098"/>
    </source>
</evidence>
<dbReference type="Proteomes" id="UP000271098">
    <property type="component" value="Unassembled WGS sequence"/>
</dbReference>
<dbReference type="AlphaFoldDB" id="A0A183ETT3"/>
<protein>
    <submittedName>
        <fullName evidence="3">Ubiquitin-like domain-containing protein</fullName>
    </submittedName>
</protein>
<gene>
    <name evidence="1" type="ORF">GPUH_LOCUS24374</name>
</gene>
<reference evidence="1 2" key="2">
    <citation type="submission" date="2018-11" db="EMBL/GenBank/DDBJ databases">
        <authorList>
            <consortium name="Pathogen Informatics"/>
        </authorList>
    </citation>
    <scope>NUCLEOTIDE SEQUENCE [LARGE SCALE GENOMIC DNA]</scope>
</reference>
<keyword evidence="2" id="KW-1185">Reference proteome</keyword>
<proteinExistence type="predicted"/>
<name>A0A183ETT3_9BILA</name>
<dbReference type="WBParaSite" id="GPUH_0002440401-mRNA-1">
    <property type="protein sequence ID" value="GPUH_0002440401-mRNA-1"/>
    <property type="gene ID" value="GPUH_0002440401"/>
</dbReference>